<dbReference type="AlphaFoldDB" id="A0A4Z2HH50"/>
<dbReference type="Proteomes" id="UP000314294">
    <property type="component" value="Unassembled WGS sequence"/>
</dbReference>
<name>A0A4Z2HH50_9TELE</name>
<organism evidence="2 3">
    <name type="scientific">Liparis tanakae</name>
    <name type="common">Tanaka's snailfish</name>
    <dbReference type="NCBI Taxonomy" id="230148"/>
    <lineage>
        <taxon>Eukaryota</taxon>
        <taxon>Metazoa</taxon>
        <taxon>Chordata</taxon>
        <taxon>Craniata</taxon>
        <taxon>Vertebrata</taxon>
        <taxon>Euteleostomi</taxon>
        <taxon>Actinopterygii</taxon>
        <taxon>Neopterygii</taxon>
        <taxon>Teleostei</taxon>
        <taxon>Neoteleostei</taxon>
        <taxon>Acanthomorphata</taxon>
        <taxon>Eupercaria</taxon>
        <taxon>Perciformes</taxon>
        <taxon>Cottioidei</taxon>
        <taxon>Cottales</taxon>
        <taxon>Liparidae</taxon>
        <taxon>Liparis</taxon>
    </lineage>
</organism>
<evidence type="ECO:0000313" key="3">
    <source>
        <dbReference type="Proteomes" id="UP000314294"/>
    </source>
</evidence>
<protein>
    <submittedName>
        <fullName evidence="2">Protein MMS22-like</fullName>
    </submittedName>
</protein>
<dbReference type="GO" id="GO:0043596">
    <property type="term" value="C:nuclear replication fork"/>
    <property type="evidence" value="ECO:0007669"/>
    <property type="project" value="TreeGrafter"/>
</dbReference>
<accession>A0A4Z2HH50</accession>
<feature type="domain" description="MMS22-like C-terminal" evidence="1">
    <location>
        <begin position="3"/>
        <end position="138"/>
    </location>
</feature>
<gene>
    <name evidence="2" type="primary">mms22l_3</name>
    <name evidence="2" type="ORF">EYF80_025222</name>
</gene>
<keyword evidence="3" id="KW-1185">Reference proteome</keyword>
<dbReference type="OrthoDB" id="8193282at2759"/>
<proteinExistence type="predicted"/>
<dbReference type="GO" id="GO:0000724">
    <property type="term" value="P:double-strand break repair via homologous recombination"/>
    <property type="evidence" value="ECO:0007669"/>
    <property type="project" value="InterPro"/>
</dbReference>
<dbReference type="InterPro" id="IPR042320">
    <property type="entry name" value="MMS22-like"/>
</dbReference>
<comment type="caution">
    <text evidence="2">The sequence shown here is derived from an EMBL/GenBank/DDBJ whole genome shotgun (WGS) entry which is preliminary data.</text>
</comment>
<dbReference type="PANTHER" id="PTHR28547:SF1">
    <property type="entry name" value="PROTEIN MMS22-LIKE"/>
    <property type="match status" value="1"/>
</dbReference>
<dbReference type="EMBL" id="SRLO01000250">
    <property type="protein sequence ID" value="TNN64595.1"/>
    <property type="molecule type" value="Genomic_DNA"/>
</dbReference>
<dbReference type="Pfam" id="PF14911">
    <property type="entry name" value="MMS22L_C"/>
    <property type="match status" value="1"/>
</dbReference>
<dbReference type="GO" id="GO:0031297">
    <property type="term" value="P:replication fork processing"/>
    <property type="evidence" value="ECO:0007669"/>
    <property type="project" value="InterPro"/>
</dbReference>
<reference evidence="2 3" key="1">
    <citation type="submission" date="2019-03" db="EMBL/GenBank/DDBJ databases">
        <title>First draft genome of Liparis tanakae, snailfish: a comprehensive survey of snailfish specific genes.</title>
        <authorList>
            <person name="Kim W."/>
            <person name="Song I."/>
            <person name="Jeong J.-H."/>
            <person name="Kim D."/>
            <person name="Kim S."/>
            <person name="Ryu S."/>
            <person name="Song J.Y."/>
            <person name="Lee S.K."/>
        </authorList>
    </citation>
    <scope>NUCLEOTIDE SEQUENCE [LARGE SCALE GENOMIC DNA]</scope>
    <source>
        <tissue evidence="2">Muscle</tissue>
    </source>
</reference>
<evidence type="ECO:0000313" key="2">
    <source>
        <dbReference type="EMBL" id="TNN64595.1"/>
    </source>
</evidence>
<dbReference type="PANTHER" id="PTHR28547">
    <property type="entry name" value="PROTEIN MMS22-LIKE"/>
    <property type="match status" value="1"/>
</dbReference>
<evidence type="ECO:0000259" key="1">
    <source>
        <dbReference type="Pfam" id="PF14911"/>
    </source>
</evidence>
<sequence>MQVSESFLQFKGHAPPPRLAAVLTFLLELLRRNGDSDPALLALPLPPLLRCVMLVNEPQVRKTSTDALQLVVERCAAASTAGPCGHVMNVLRQVYGVLETVSVLDRPLVQALLPHLTLSLRNTERKRGLGRNAALRRVARRSSPRDETISVGKVFCVLY</sequence>
<dbReference type="InterPro" id="IPR029424">
    <property type="entry name" value="MMS22L_C"/>
</dbReference>